<evidence type="ECO:0000313" key="3">
    <source>
        <dbReference type="Proteomes" id="UP001597375"/>
    </source>
</evidence>
<dbReference type="RefSeq" id="WP_386818275.1">
    <property type="nucleotide sequence ID" value="NZ_JBHUIT010000002.1"/>
</dbReference>
<dbReference type="InterPro" id="IPR036388">
    <property type="entry name" value="WH-like_DNA-bd_sf"/>
</dbReference>
<feature type="domain" description="HTH lysR-type" evidence="1">
    <location>
        <begin position="5"/>
        <end position="62"/>
    </location>
</feature>
<evidence type="ECO:0000259" key="1">
    <source>
        <dbReference type="PROSITE" id="PS50931"/>
    </source>
</evidence>
<comment type="caution">
    <text evidence="2">The sequence shown here is derived from an EMBL/GenBank/DDBJ whole genome shotgun (WGS) entry which is preliminary data.</text>
</comment>
<dbReference type="InterPro" id="IPR050950">
    <property type="entry name" value="HTH-type_LysR_regulators"/>
</dbReference>
<dbReference type="PROSITE" id="PS50931">
    <property type="entry name" value="HTH_LYSR"/>
    <property type="match status" value="1"/>
</dbReference>
<organism evidence="2 3">
    <name type="scientific">Luteolibacter algae</name>
    <dbReference type="NCBI Taxonomy" id="454151"/>
    <lineage>
        <taxon>Bacteria</taxon>
        <taxon>Pseudomonadati</taxon>
        <taxon>Verrucomicrobiota</taxon>
        <taxon>Verrucomicrobiia</taxon>
        <taxon>Verrucomicrobiales</taxon>
        <taxon>Verrucomicrobiaceae</taxon>
        <taxon>Luteolibacter</taxon>
    </lineage>
</organism>
<name>A0ABW5D5K3_9BACT</name>
<dbReference type="PANTHER" id="PTHR30419">
    <property type="entry name" value="HTH-TYPE TRANSCRIPTIONAL REGULATOR YBHD"/>
    <property type="match status" value="1"/>
</dbReference>
<dbReference type="Gene3D" id="1.10.10.10">
    <property type="entry name" value="Winged helix-like DNA-binding domain superfamily/Winged helix DNA-binding domain"/>
    <property type="match status" value="1"/>
</dbReference>
<gene>
    <name evidence="2" type="ORF">ACFSSA_02935</name>
</gene>
<dbReference type="PRINTS" id="PR00039">
    <property type="entry name" value="HTHLYSR"/>
</dbReference>
<dbReference type="Pfam" id="PF00126">
    <property type="entry name" value="HTH_1"/>
    <property type="match status" value="1"/>
</dbReference>
<dbReference type="EMBL" id="JBHUIT010000002">
    <property type="protein sequence ID" value="MFD2255618.1"/>
    <property type="molecule type" value="Genomic_DNA"/>
</dbReference>
<dbReference type="PANTHER" id="PTHR30419:SF30">
    <property type="entry name" value="LYSR FAMILY TRANSCRIPTIONAL REGULATOR"/>
    <property type="match status" value="1"/>
</dbReference>
<dbReference type="SUPFAM" id="SSF46785">
    <property type="entry name" value="Winged helix' DNA-binding domain"/>
    <property type="match status" value="1"/>
</dbReference>
<reference evidence="3" key="1">
    <citation type="journal article" date="2019" name="Int. J. Syst. Evol. Microbiol.">
        <title>The Global Catalogue of Microorganisms (GCM) 10K type strain sequencing project: providing services to taxonomists for standard genome sequencing and annotation.</title>
        <authorList>
            <consortium name="The Broad Institute Genomics Platform"/>
            <consortium name="The Broad Institute Genome Sequencing Center for Infectious Disease"/>
            <person name="Wu L."/>
            <person name="Ma J."/>
        </authorList>
    </citation>
    <scope>NUCLEOTIDE SEQUENCE [LARGE SCALE GENOMIC DNA]</scope>
    <source>
        <strain evidence="3">CGMCC 4.7106</strain>
    </source>
</reference>
<dbReference type="Proteomes" id="UP001597375">
    <property type="component" value="Unassembled WGS sequence"/>
</dbReference>
<protein>
    <submittedName>
        <fullName evidence="2">LysR family transcriptional regulator</fullName>
    </submittedName>
</protein>
<sequence>MLITPEIRELQAVIALVHEHGFAGAAKSLGVSQPSVSMRIAKLEQIFGFTLFHRRPEGNVLTEEGMRLLPIIRNINSEYNSLLSRVSYWRRAQNKTLKILADGS</sequence>
<accession>A0ABW5D5K3</accession>
<evidence type="ECO:0000313" key="2">
    <source>
        <dbReference type="EMBL" id="MFD2255618.1"/>
    </source>
</evidence>
<dbReference type="InterPro" id="IPR036390">
    <property type="entry name" value="WH_DNA-bd_sf"/>
</dbReference>
<proteinExistence type="predicted"/>
<dbReference type="InterPro" id="IPR000847">
    <property type="entry name" value="LysR_HTH_N"/>
</dbReference>
<keyword evidence="3" id="KW-1185">Reference proteome</keyword>